<accession>A0A1C3YZU3</accession>
<feature type="compositionally biased region" description="Basic and acidic residues" evidence="1">
    <location>
        <begin position="49"/>
        <end position="60"/>
    </location>
</feature>
<gene>
    <name evidence="2" type="ORF">GA0061080_100258</name>
</gene>
<sequence>MTILVEFKCPNYPQTFELVGKDRDGYEVVRYGFVLKQWFVIRNPPGTSRGEEIKESEGDKSPSSNDTDYKENPERYTYSNAKAWCESLGYRLPYIKDLTNAKCSYTIDGPRVCRGAVSATPISDDQFHYQRRIGSGMTGEWGELSRYRINPSNLGRYMLLSAWTGDSRLDYPNEHPFAVNLNNGMISPDRTSEANEWSSYCHRLNNGTEVDSFCLGQALCVTP</sequence>
<name>A0A1C3YZU3_9GAMM</name>
<dbReference type="AlphaFoldDB" id="A0A1C3YZU3"/>
<reference evidence="3" key="1">
    <citation type="submission" date="2016-08" db="EMBL/GenBank/DDBJ databases">
        <authorList>
            <person name="Varghese N."/>
            <person name="Submissions Spin"/>
        </authorList>
    </citation>
    <scope>NUCLEOTIDE SEQUENCE [LARGE SCALE GENOMIC DNA]</scope>
    <source>
        <strain evidence="3">R-53144</strain>
    </source>
</reference>
<protein>
    <submittedName>
        <fullName evidence="2">Uncharacterized protein</fullName>
    </submittedName>
</protein>
<organism evidence="2 3">
    <name type="scientific">Gilliamella intestini</name>
    <dbReference type="NCBI Taxonomy" id="1798183"/>
    <lineage>
        <taxon>Bacteria</taxon>
        <taxon>Pseudomonadati</taxon>
        <taxon>Pseudomonadota</taxon>
        <taxon>Gammaproteobacteria</taxon>
        <taxon>Orbales</taxon>
        <taxon>Orbaceae</taxon>
        <taxon>Gilliamella</taxon>
    </lineage>
</organism>
<dbReference type="Proteomes" id="UP000199698">
    <property type="component" value="Unassembled WGS sequence"/>
</dbReference>
<proteinExistence type="predicted"/>
<evidence type="ECO:0000256" key="1">
    <source>
        <dbReference type="SAM" id="MobiDB-lite"/>
    </source>
</evidence>
<dbReference type="EMBL" id="FMBA01000002">
    <property type="protein sequence ID" value="SCB75615.1"/>
    <property type="molecule type" value="Genomic_DNA"/>
</dbReference>
<keyword evidence="3" id="KW-1185">Reference proteome</keyword>
<feature type="region of interest" description="Disordered" evidence="1">
    <location>
        <begin position="47"/>
        <end position="73"/>
    </location>
</feature>
<evidence type="ECO:0000313" key="3">
    <source>
        <dbReference type="Proteomes" id="UP000199698"/>
    </source>
</evidence>
<evidence type="ECO:0000313" key="2">
    <source>
        <dbReference type="EMBL" id="SCB75615.1"/>
    </source>
</evidence>